<dbReference type="GO" id="GO:0005886">
    <property type="term" value="C:plasma membrane"/>
    <property type="evidence" value="ECO:0007669"/>
    <property type="project" value="TreeGrafter"/>
</dbReference>
<proteinExistence type="inferred from homology"/>
<keyword evidence="3" id="KW-0813">Transport</keyword>
<evidence type="ECO:0000256" key="2">
    <source>
        <dbReference type="ARBA" id="ARBA00007520"/>
    </source>
</evidence>
<keyword evidence="5 8" id="KW-1133">Transmembrane helix</keyword>
<evidence type="ECO:0000256" key="4">
    <source>
        <dbReference type="ARBA" id="ARBA00022692"/>
    </source>
</evidence>
<evidence type="ECO:0000256" key="1">
    <source>
        <dbReference type="ARBA" id="ARBA00004141"/>
    </source>
</evidence>
<comment type="subcellular location">
    <subcellularLocation>
        <location evidence="1">Membrane</location>
        <topology evidence="1">Multi-pass membrane protein</topology>
    </subcellularLocation>
</comment>
<evidence type="ECO:0000256" key="6">
    <source>
        <dbReference type="ARBA" id="ARBA00023136"/>
    </source>
</evidence>
<dbReference type="GO" id="GO:0022857">
    <property type="term" value="F:transmembrane transporter activity"/>
    <property type="evidence" value="ECO:0007669"/>
    <property type="project" value="TreeGrafter"/>
</dbReference>
<dbReference type="eggNOG" id="KOG0254">
    <property type="taxonomic scope" value="Eukaryota"/>
</dbReference>
<dbReference type="HOGENOM" id="CLU_953247_0_0_1"/>
<dbReference type="PANTHER" id="PTHR23501:SF12">
    <property type="entry name" value="MAJOR FACILITATOR SUPERFAMILY (MFS) PROFILE DOMAIN-CONTAINING PROTEIN-RELATED"/>
    <property type="match status" value="1"/>
</dbReference>
<keyword evidence="6 8" id="KW-0472">Membrane</keyword>
<evidence type="ECO:0000313" key="10">
    <source>
        <dbReference type="Proteomes" id="UP000012174"/>
    </source>
</evidence>
<evidence type="ECO:0000256" key="8">
    <source>
        <dbReference type="SAM" id="Phobius"/>
    </source>
</evidence>
<feature type="transmembrane region" description="Helical" evidence="8">
    <location>
        <begin position="98"/>
        <end position="117"/>
    </location>
</feature>
<keyword evidence="10" id="KW-1185">Reference proteome</keyword>
<accession>M7TJ16</accession>
<dbReference type="OrthoDB" id="10021397at2759"/>
<comment type="similarity">
    <text evidence="2">Belongs to the major facilitator superfamily. TCR/Tet family.</text>
</comment>
<dbReference type="OMA" id="ERRIMPC"/>
<feature type="transmembrane region" description="Helical" evidence="8">
    <location>
        <begin position="72"/>
        <end position="92"/>
    </location>
</feature>
<feature type="region of interest" description="Disordered" evidence="7">
    <location>
        <begin position="267"/>
        <end position="292"/>
    </location>
</feature>
<dbReference type="SUPFAM" id="SSF103473">
    <property type="entry name" value="MFS general substrate transporter"/>
    <property type="match status" value="1"/>
</dbReference>
<dbReference type="Proteomes" id="UP000012174">
    <property type="component" value="Unassembled WGS sequence"/>
</dbReference>
<sequence length="292" mass="31266">MLLAYIVQQSFSLGVARERRIMPCSLLRDRTVFLTWICTMCAGAACGLVVYYTPIYFVLMRIHSRLDATSRLIPFMCTFIISALLSGGLLGYLRAYRLVFMVGAALLAVGSGLLHGITPDTDDHAIKVYEAFIGAGAGVLWHLATPVCAIALAPERHLDQSSLQSMAQFGGIAVARNVAAVLYHGVGSRLLKDAVANAAYSDEDVRELLSGIRSAIMTETNPDTLVLVFEIIVEATARCFSVLVIAGIVSFVAACCLRTDEPDFWNPKTLPGGGGRRGRAASAGGSHSPLPE</sequence>
<feature type="transmembrane region" description="Helical" evidence="8">
    <location>
        <begin position="33"/>
        <end position="60"/>
    </location>
</feature>
<keyword evidence="4 8" id="KW-0812">Transmembrane</keyword>
<evidence type="ECO:0000256" key="5">
    <source>
        <dbReference type="ARBA" id="ARBA00022989"/>
    </source>
</evidence>
<gene>
    <name evidence="9" type="ORF">UCREL1_6252</name>
</gene>
<dbReference type="KEGG" id="ela:UCREL1_6252"/>
<dbReference type="AlphaFoldDB" id="M7TJ16"/>
<organism evidence="9 10">
    <name type="scientific">Eutypa lata (strain UCR-EL1)</name>
    <name type="common">Grapevine dieback disease fungus</name>
    <name type="synonym">Eutypa armeniacae</name>
    <dbReference type="NCBI Taxonomy" id="1287681"/>
    <lineage>
        <taxon>Eukaryota</taxon>
        <taxon>Fungi</taxon>
        <taxon>Dikarya</taxon>
        <taxon>Ascomycota</taxon>
        <taxon>Pezizomycotina</taxon>
        <taxon>Sordariomycetes</taxon>
        <taxon>Xylariomycetidae</taxon>
        <taxon>Xylariales</taxon>
        <taxon>Diatrypaceae</taxon>
        <taxon>Eutypa</taxon>
    </lineage>
</organism>
<evidence type="ECO:0000256" key="3">
    <source>
        <dbReference type="ARBA" id="ARBA00022448"/>
    </source>
</evidence>
<reference evidence="10" key="1">
    <citation type="journal article" date="2013" name="Genome Announc.">
        <title>Draft genome sequence of the grapevine dieback fungus Eutypa lata UCR-EL1.</title>
        <authorList>
            <person name="Blanco-Ulate B."/>
            <person name="Rolshausen P.E."/>
            <person name="Cantu D."/>
        </authorList>
    </citation>
    <scope>NUCLEOTIDE SEQUENCE [LARGE SCALE GENOMIC DNA]</scope>
    <source>
        <strain evidence="10">UCR-EL1</strain>
    </source>
</reference>
<evidence type="ECO:0000256" key="7">
    <source>
        <dbReference type="SAM" id="MobiDB-lite"/>
    </source>
</evidence>
<dbReference type="PANTHER" id="PTHR23501">
    <property type="entry name" value="MAJOR FACILITATOR SUPERFAMILY"/>
    <property type="match status" value="1"/>
</dbReference>
<name>M7TJ16_EUTLA</name>
<protein>
    <submittedName>
        <fullName evidence="9">Putative efflux pump antibiotic resistance protein</fullName>
    </submittedName>
</protein>
<feature type="transmembrane region" description="Helical" evidence="8">
    <location>
        <begin position="129"/>
        <end position="153"/>
    </location>
</feature>
<dbReference type="Gene3D" id="1.20.1250.20">
    <property type="entry name" value="MFS general substrate transporter like domains"/>
    <property type="match status" value="1"/>
</dbReference>
<dbReference type="InterPro" id="IPR036259">
    <property type="entry name" value="MFS_trans_sf"/>
</dbReference>
<evidence type="ECO:0000313" key="9">
    <source>
        <dbReference type="EMBL" id="EMR66710.1"/>
    </source>
</evidence>
<dbReference type="EMBL" id="KB706595">
    <property type="protein sequence ID" value="EMR66710.1"/>
    <property type="molecule type" value="Genomic_DNA"/>
</dbReference>